<dbReference type="SUPFAM" id="SSF56112">
    <property type="entry name" value="Protein kinase-like (PK-like)"/>
    <property type="match status" value="1"/>
</dbReference>
<keyword evidence="6 7" id="KW-0067">ATP-binding</keyword>
<feature type="compositionally biased region" description="Pro residues" evidence="8">
    <location>
        <begin position="535"/>
        <end position="551"/>
    </location>
</feature>
<feature type="compositionally biased region" description="Gly residues" evidence="8">
    <location>
        <begin position="355"/>
        <end position="368"/>
    </location>
</feature>
<evidence type="ECO:0000256" key="1">
    <source>
        <dbReference type="ARBA" id="ARBA00012513"/>
    </source>
</evidence>
<dbReference type="InterPro" id="IPR008271">
    <property type="entry name" value="Ser/Thr_kinase_AS"/>
</dbReference>
<keyword evidence="5 11" id="KW-0418">Kinase</keyword>
<dbReference type="InterPro" id="IPR017441">
    <property type="entry name" value="Protein_kinase_ATP_BS"/>
</dbReference>
<sequence>MQAPGSRTGSRFGPYELRSMLGKGGMGEVYEAYDTGKDRVVALKLLAVELAQDPAYQVRFRRESQAAAKLAEPHVIPIHDWGVIDGVLFIDMRLVPGSDLRTVLRGGGPMSPERAVAVVEQIAAALDAAHAGGLVHRDVKPANILVTPADFAYLADFGIAHTEGDSAVTQAGVAVGSYIYMAPERFDAGPISHRADVYSLACVLHECLTGASPFPAASMSVLVRAHLSETPPRPSELLHGIPGALDDVIATGMAKDPADRYASAGALAVAARRALASAVREVGVSAPAPGAFASYSGARRVPGGHDVTPYSPSGPTLRDSAAPGATQPRPGPVPGRGFAAATGFAAGVGRGAVGAERGGPLGSPGGVPAGSANGPASAVPIGAASGARKGVPDADAPGDAAQVPTPTGEFRVIGAVTATGGVETSRSQSTATGAQPTLIIRPPEARPGANDTTGFRRVPVEGTGEISMPAVIQPTGPAEIRPADTYFAPLPSADEPQAPEPPPAYTPDQGLPRMRPFPDAHLYDGAQPGETSAPLPQPQRPASPTPYPAPTGPHRLQPQSDPHRAAPTQRYSTEHPIPAAYTPPTEQYHPQESNPNPGFPVPTPEFDVSNPIPSAPFAAPTQRFGTDRNEPEDRFAGPAGPFGGPPADGFAAGSGRADAFGPPTEHYTPVAAPAAFAPPTQQFGGDPDDQRERFGNPAERFDDDVDNRVGDSPNRYAPPTEQFDPVDRQRSAPTQHYGEPDPQRSQPTHQYRGGAAPFAAHQAPSAFDDPQRSAETRQYAGQENAYSDYDEPPSAYGDHAYRDPAYDPGYGPEPAYGPDPSYGPDPAWAHQDSGRRRSVLLPVLAGVFAVLVLAVGGAVGWRMMSAAEPAQTSTAAPISQAPGGSGQPAGTTPRATTAAPTTSAGAVTLPAGAQPCESDSATGSYSKVAVGSTVTSCGFAEAVRQAYAGGGSGARSVVAASPVTGRTYTMTCAPEGKLVTCTGGENAVVYVY</sequence>
<feature type="compositionally biased region" description="Low complexity" evidence="8">
    <location>
        <begin position="888"/>
        <end position="901"/>
    </location>
</feature>
<name>A0A4R1FZV2_9NOCA</name>
<accession>A0A4R1FZV2</accession>
<dbReference type="PROSITE" id="PS50011">
    <property type="entry name" value="PROTEIN_KINASE_DOM"/>
    <property type="match status" value="1"/>
</dbReference>
<comment type="caution">
    <text evidence="11">The sequence shown here is derived from an EMBL/GenBank/DDBJ whole genome shotgun (WGS) entry which is preliminary data.</text>
</comment>
<dbReference type="PROSITE" id="PS00107">
    <property type="entry name" value="PROTEIN_KINASE_ATP"/>
    <property type="match status" value="1"/>
</dbReference>
<reference evidence="11 12" key="1">
    <citation type="submission" date="2019-03" db="EMBL/GenBank/DDBJ databases">
        <title>Genomic Encyclopedia of Type Strains, Phase IV (KMG-IV): sequencing the most valuable type-strain genomes for metagenomic binning, comparative biology and taxonomic classification.</title>
        <authorList>
            <person name="Goeker M."/>
        </authorList>
    </citation>
    <scope>NUCLEOTIDE SEQUENCE [LARGE SCALE GENOMIC DNA]</scope>
    <source>
        <strain evidence="11 12">DSM 44684</strain>
    </source>
</reference>
<evidence type="ECO:0000256" key="3">
    <source>
        <dbReference type="ARBA" id="ARBA00022679"/>
    </source>
</evidence>
<dbReference type="PROSITE" id="PS00108">
    <property type="entry name" value="PROTEIN_KINASE_ST"/>
    <property type="match status" value="1"/>
</dbReference>
<feature type="region of interest" description="Disordered" evidence="8">
    <location>
        <begin position="475"/>
        <end position="831"/>
    </location>
</feature>
<dbReference type="InterPro" id="IPR011009">
    <property type="entry name" value="Kinase-like_dom_sf"/>
</dbReference>
<dbReference type="Gene3D" id="3.30.200.20">
    <property type="entry name" value="Phosphorylase Kinase, domain 1"/>
    <property type="match status" value="1"/>
</dbReference>
<feature type="compositionally biased region" description="Low complexity" evidence="8">
    <location>
        <begin position="755"/>
        <end position="767"/>
    </location>
</feature>
<evidence type="ECO:0000256" key="4">
    <source>
        <dbReference type="ARBA" id="ARBA00022741"/>
    </source>
</evidence>
<proteinExistence type="predicted"/>
<dbReference type="FunFam" id="1.10.510.10:FF:000021">
    <property type="entry name" value="Serine/threonine protein kinase"/>
    <property type="match status" value="1"/>
</dbReference>
<dbReference type="EC" id="2.7.11.1" evidence="1"/>
<protein>
    <recommendedName>
        <fullName evidence="1">non-specific serine/threonine protein kinase</fullName>
        <ecNumber evidence="1">2.7.11.1</ecNumber>
    </recommendedName>
</protein>
<keyword evidence="9" id="KW-0812">Transmembrane</keyword>
<feature type="region of interest" description="Disordered" evidence="8">
    <location>
        <begin position="294"/>
        <end position="338"/>
    </location>
</feature>
<dbReference type="Gene3D" id="1.10.510.10">
    <property type="entry name" value="Transferase(Phosphotransferase) domain 1"/>
    <property type="match status" value="1"/>
</dbReference>
<feature type="binding site" evidence="7">
    <location>
        <position position="44"/>
    </location>
    <ligand>
        <name>ATP</name>
        <dbReference type="ChEBI" id="CHEBI:30616"/>
    </ligand>
</feature>
<dbReference type="PANTHER" id="PTHR43289:SF6">
    <property type="entry name" value="SERINE_THREONINE-PROTEIN KINASE NEKL-3"/>
    <property type="match status" value="1"/>
</dbReference>
<evidence type="ECO:0000256" key="9">
    <source>
        <dbReference type="SAM" id="Phobius"/>
    </source>
</evidence>
<feature type="transmembrane region" description="Helical" evidence="9">
    <location>
        <begin position="839"/>
        <end position="861"/>
    </location>
</feature>
<dbReference type="CDD" id="cd14014">
    <property type="entry name" value="STKc_PknB_like"/>
    <property type="match status" value="1"/>
</dbReference>
<dbReference type="GO" id="GO:0004674">
    <property type="term" value="F:protein serine/threonine kinase activity"/>
    <property type="evidence" value="ECO:0007669"/>
    <property type="project" value="UniProtKB-KW"/>
</dbReference>
<feature type="compositionally biased region" description="Basic and acidic residues" evidence="8">
    <location>
        <begin position="625"/>
        <end position="635"/>
    </location>
</feature>
<feature type="compositionally biased region" description="Low complexity" evidence="8">
    <location>
        <begin position="669"/>
        <end position="679"/>
    </location>
</feature>
<keyword evidence="3" id="KW-0808">Transferase</keyword>
<dbReference type="EMBL" id="SMFR01000001">
    <property type="protein sequence ID" value="TCJ99319.1"/>
    <property type="molecule type" value="Genomic_DNA"/>
</dbReference>
<keyword evidence="9" id="KW-0472">Membrane</keyword>
<organism evidence="11 12">
    <name type="scientific">Nocardia alba</name>
    <dbReference type="NCBI Taxonomy" id="225051"/>
    <lineage>
        <taxon>Bacteria</taxon>
        <taxon>Bacillati</taxon>
        <taxon>Actinomycetota</taxon>
        <taxon>Actinomycetes</taxon>
        <taxon>Mycobacteriales</taxon>
        <taxon>Nocardiaceae</taxon>
        <taxon>Nocardia</taxon>
    </lineage>
</organism>
<dbReference type="Pfam" id="PF00069">
    <property type="entry name" value="Pkinase"/>
    <property type="match status" value="1"/>
</dbReference>
<feature type="compositionally biased region" description="Polar residues" evidence="8">
    <location>
        <begin position="584"/>
        <end position="596"/>
    </location>
</feature>
<keyword evidence="9" id="KW-1133">Transmembrane helix</keyword>
<dbReference type="STRING" id="1210063.GCA_001612665_02312"/>
<evidence type="ECO:0000313" key="12">
    <source>
        <dbReference type="Proteomes" id="UP000294856"/>
    </source>
</evidence>
<evidence type="ECO:0000256" key="8">
    <source>
        <dbReference type="SAM" id="MobiDB-lite"/>
    </source>
</evidence>
<feature type="region of interest" description="Disordered" evidence="8">
    <location>
        <begin position="873"/>
        <end position="901"/>
    </location>
</feature>
<dbReference type="SMART" id="SM00220">
    <property type="entry name" value="S_TKc"/>
    <property type="match status" value="1"/>
</dbReference>
<feature type="compositionally biased region" description="Low complexity" evidence="8">
    <location>
        <begin position="393"/>
        <end position="404"/>
    </location>
</feature>
<dbReference type="AlphaFoldDB" id="A0A4R1FZV2"/>
<dbReference type="GO" id="GO:0005524">
    <property type="term" value="F:ATP binding"/>
    <property type="evidence" value="ECO:0007669"/>
    <property type="project" value="UniProtKB-UniRule"/>
</dbReference>
<evidence type="ECO:0000313" key="11">
    <source>
        <dbReference type="EMBL" id="TCJ99319.1"/>
    </source>
</evidence>
<feature type="domain" description="Protein kinase" evidence="10">
    <location>
        <begin position="15"/>
        <end position="275"/>
    </location>
</feature>
<dbReference type="InterPro" id="IPR000719">
    <property type="entry name" value="Prot_kinase_dom"/>
</dbReference>
<keyword evidence="2" id="KW-0723">Serine/threonine-protein kinase</keyword>
<evidence type="ECO:0000256" key="5">
    <source>
        <dbReference type="ARBA" id="ARBA00022777"/>
    </source>
</evidence>
<evidence type="ECO:0000259" key="10">
    <source>
        <dbReference type="PROSITE" id="PS50011"/>
    </source>
</evidence>
<evidence type="ECO:0000256" key="6">
    <source>
        <dbReference type="ARBA" id="ARBA00022840"/>
    </source>
</evidence>
<dbReference type="Proteomes" id="UP000294856">
    <property type="component" value="Unassembled WGS sequence"/>
</dbReference>
<keyword evidence="4 7" id="KW-0547">Nucleotide-binding</keyword>
<keyword evidence="12" id="KW-1185">Reference proteome</keyword>
<evidence type="ECO:0000256" key="2">
    <source>
        <dbReference type="ARBA" id="ARBA00022527"/>
    </source>
</evidence>
<evidence type="ECO:0000256" key="7">
    <source>
        <dbReference type="PROSITE-ProRule" id="PRU10141"/>
    </source>
</evidence>
<dbReference type="PANTHER" id="PTHR43289">
    <property type="entry name" value="MITOGEN-ACTIVATED PROTEIN KINASE KINASE KINASE 20-RELATED"/>
    <property type="match status" value="1"/>
</dbReference>
<feature type="region of interest" description="Disordered" evidence="8">
    <location>
        <begin position="355"/>
        <end position="408"/>
    </location>
</feature>
<gene>
    <name evidence="11" type="ORF">DFR71_0294</name>
</gene>